<reference evidence="1 2" key="1">
    <citation type="submission" date="2017-11" db="EMBL/GenBank/DDBJ databases">
        <title>Genomic Encyclopedia of Archaeal and Bacterial Type Strains, Phase II (KMG-II): From Individual Species to Whole Genera.</title>
        <authorList>
            <person name="Goeker M."/>
        </authorList>
    </citation>
    <scope>NUCLEOTIDE SEQUENCE [LARGE SCALE GENOMIC DNA]</scope>
    <source>
        <strain evidence="1 2">DSM 27763</strain>
    </source>
</reference>
<keyword evidence="2" id="KW-1185">Reference proteome</keyword>
<protein>
    <submittedName>
        <fullName evidence="1">Uncharacterized protein</fullName>
    </submittedName>
</protein>
<dbReference type="RefSeq" id="WP_157805161.1">
    <property type="nucleotide sequence ID" value="NZ_PGEZ01000001.1"/>
</dbReference>
<dbReference type="EMBL" id="PGEZ01000001">
    <property type="protein sequence ID" value="PJJ58451.1"/>
    <property type="molecule type" value="Genomic_DNA"/>
</dbReference>
<gene>
    <name evidence="1" type="ORF">CLV56_2702</name>
</gene>
<proteinExistence type="predicted"/>
<dbReference type="Proteomes" id="UP000230842">
    <property type="component" value="Unassembled WGS sequence"/>
</dbReference>
<name>A0A2M9BKJ6_9ACTN</name>
<dbReference type="AlphaFoldDB" id="A0A2M9BKJ6"/>
<dbReference type="OrthoDB" id="614750at2"/>
<evidence type="ECO:0000313" key="1">
    <source>
        <dbReference type="EMBL" id="PJJ58451.1"/>
    </source>
</evidence>
<sequence>MNQERVVKPIPAVTLLDTEVDTQPLEGSRRQVQASGIGGIPARGVDAVTVLITVRSATTDGDGIVVGPQDDQITVSQYGVGRLPAPQSVTVPLDADGRFQVGNSIGSTHARIDALAFHASEGTAEIDRGRIVLLQNPVAFPGMALEANASGELIVTRRFGIPAGTLAVLGRVSVDSAGDGVVYFGRGGDAAPRTPTEPGAIAYRASSSSEASSSIMRLNSSGHLAIDLVGSEQARVVVTVTGYVSGDGTGAGILTSTPQTRSICVDVGDRETRSLSLRESLGVNEIGGAEIAVWASDATGDATGWVDVYPTGAPPIGERGVVALGLHEDPLSGVSAVTWIPIAASGDEVTIRNRSGSDQISVCLRPTIVLGRSVSEPRPLAAEDAKPLALPTPDPGSVPQWWNTGRSTMDSPKLVHRSVVDDAYVEGYLWWAYLGTGTADADAKEALLLGVADRVRFFRSGAYCPVAGSNRRLSVALELWSGEPPDSPDLAGWERASADVTSDGVDVEVRTSLDHCLLTSHPAPEPGAYRLEVIHRVVPEEEGSFFTQAHALVRYWPVDAPES</sequence>
<organism evidence="1 2">
    <name type="scientific">Mumia flava</name>
    <dbReference type="NCBI Taxonomy" id="1348852"/>
    <lineage>
        <taxon>Bacteria</taxon>
        <taxon>Bacillati</taxon>
        <taxon>Actinomycetota</taxon>
        <taxon>Actinomycetes</taxon>
        <taxon>Propionibacteriales</taxon>
        <taxon>Nocardioidaceae</taxon>
        <taxon>Mumia</taxon>
    </lineage>
</organism>
<comment type="caution">
    <text evidence="1">The sequence shown here is derived from an EMBL/GenBank/DDBJ whole genome shotgun (WGS) entry which is preliminary data.</text>
</comment>
<evidence type="ECO:0000313" key="2">
    <source>
        <dbReference type="Proteomes" id="UP000230842"/>
    </source>
</evidence>
<accession>A0A2M9BKJ6</accession>